<sequence>MEGVDKITLELLMNKQQYNKYLAIKDPSKYDEVQQYLIKIKKYKDIILEITEEYVVNSNKQNTNELDEAFQQYSKSCIRFIEMKNLETDIGSGRDDDVLFEPMHKKDDHDDDVLFKPMHSFWGKGAKKADE</sequence>
<dbReference type="AlphaFoldDB" id="A0A6C0F423"/>
<accession>A0A6C0F423</accession>
<proteinExistence type="predicted"/>
<protein>
    <submittedName>
        <fullName evidence="1">Uncharacterized protein</fullName>
    </submittedName>
</protein>
<evidence type="ECO:0000313" key="1">
    <source>
        <dbReference type="EMBL" id="QHT35309.1"/>
    </source>
</evidence>
<reference evidence="1" key="1">
    <citation type="journal article" date="2020" name="Nature">
        <title>Giant virus diversity and host interactions through global metagenomics.</title>
        <authorList>
            <person name="Schulz F."/>
            <person name="Roux S."/>
            <person name="Paez-Espino D."/>
            <person name="Jungbluth S."/>
            <person name="Walsh D.A."/>
            <person name="Denef V.J."/>
            <person name="McMahon K.D."/>
            <person name="Konstantinidis K.T."/>
            <person name="Eloe-Fadrosh E.A."/>
            <person name="Kyrpides N.C."/>
            <person name="Woyke T."/>
        </authorList>
    </citation>
    <scope>NUCLEOTIDE SEQUENCE</scope>
    <source>
        <strain evidence="1">GVMAG-M-3300009180-1</strain>
    </source>
</reference>
<name>A0A6C0F423_9ZZZZ</name>
<organism evidence="1">
    <name type="scientific">viral metagenome</name>
    <dbReference type="NCBI Taxonomy" id="1070528"/>
    <lineage>
        <taxon>unclassified sequences</taxon>
        <taxon>metagenomes</taxon>
        <taxon>organismal metagenomes</taxon>
    </lineage>
</organism>
<dbReference type="EMBL" id="MN739017">
    <property type="protein sequence ID" value="QHT35309.1"/>
    <property type="molecule type" value="Genomic_DNA"/>
</dbReference>